<reference evidence="4 5" key="1">
    <citation type="submission" date="2021-05" db="EMBL/GenBank/DDBJ databases">
        <title>Draft Whole Genome Sequencing Of Biosensor Chromobacterium violaceum Strain CV026 Reveals A Regulatory RNA In Chromobacterium violaceum Phenotype Regulatory Network.</title>
        <authorList>
            <person name="Hong K.W."/>
            <person name="Chan K.G."/>
            <person name="Chang C.-Y."/>
        </authorList>
    </citation>
    <scope>NUCLEOTIDE SEQUENCE [LARGE SCALE GENOMIC DNA]</scope>
    <source>
        <strain evidence="4 5">ATCC 31532</strain>
    </source>
</reference>
<dbReference type="GeneID" id="89685969"/>
<accession>A0ABS7FCZ1</accession>
<feature type="domain" description="Response regulatory" evidence="2">
    <location>
        <begin position="3"/>
        <end position="125"/>
    </location>
</feature>
<sequence length="401" mass="44280">MHQILIVDDDAVSQQFLLMVLRRLGHDNIAVANDGIDALIQLDAGDRLFDVIFCDLDMPRMDGIEFVRHLGERGYQGKLLISSGFDERVLESVAELARLYDLWLAGLLPKPINHQHLQALLSQPPPSIRRPGNISHPSEDDLRTGIEKGEFRPFFQPQVEMASGVVRSVEVLARWQHPRLGLTSPLQFIELAETSGLITDLTKRLLDDAAQIVAKLPPDPPLHMSINLSMASLSETSLVAEFEAILRNNGFPMSRLTVEVTESGLMANPTRALEVLSRLRLKGAGLSIDDFGTGFASMDRLSRIPFTELKIDKGFVIDALQNPTNMSILRASAELGRQLGLKVVAEGVASFAEWQLCRDLDVEMVQGSYISPPVDAESFRRWLLKHQGSFPLPPAADAGPA</sequence>
<evidence type="ECO:0000259" key="2">
    <source>
        <dbReference type="PROSITE" id="PS50110"/>
    </source>
</evidence>
<dbReference type="InterPro" id="IPR011006">
    <property type="entry name" value="CheY-like_superfamily"/>
</dbReference>
<dbReference type="Pfam" id="PF00563">
    <property type="entry name" value="EAL"/>
    <property type="match status" value="1"/>
</dbReference>
<evidence type="ECO:0000256" key="1">
    <source>
        <dbReference type="PROSITE-ProRule" id="PRU00169"/>
    </source>
</evidence>
<comment type="caution">
    <text evidence="4">The sequence shown here is derived from an EMBL/GenBank/DDBJ whole genome shotgun (WGS) entry which is preliminary data.</text>
</comment>
<dbReference type="InterPro" id="IPR001789">
    <property type="entry name" value="Sig_transdc_resp-reg_receiver"/>
</dbReference>
<evidence type="ECO:0000313" key="5">
    <source>
        <dbReference type="Proteomes" id="UP000711178"/>
    </source>
</evidence>
<dbReference type="PROSITE" id="PS50883">
    <property type="entry name" value="EAL"/>
    <property type="match status" value="1"/>
</dbReference>
<dbReference type="SMART" id="SM00052">
    <property type="entry name" value="EAL"/>
    <property type="match status" value="1"/>
</dbReference>
<dbReference type="CDD" id="cd01948">
    <property type="entry name" value="EAL"/>
    <property type="match status" value="1"/>
</dbReference>
<dbReference type="Pfam" id="PF00072">
    <property type="entry name" value="Response_reg"/>
    <property type="match status" value="1"/>
</dbReference>
<dbReference type="SMART" id="SM00448">
    <property type="entry name" value="REC"/>
    <property type="match status" value="1"/>
</dbReference>
<evidence type="ECO:0000259" key="3">
    <source>
        <dbReference type="PROSITE" id="PS50883"/>
    </source>
</evidence>
<dbReference type="InterPro" id="IPR035919">
    <property type="entry name" value="EAL_sf"/>
</dbReference>
<keyword evidence="1" id="KW-0597">Phosphoprotein</keyword>
<dbReference type="RefSeq" id="WP_047237993.1">
    <property type="nucleotide sequence ID" value="NZ_CP142381.1"/>
</dbReference>
<dbReference type="PROSITE" id="PS50110">
    <property type="entry name" value="RESPONSE_REGULATORY"/>
    <property type="match status" value="1"/>
</dbReference>
<dbReference type="SUPFAM" id="SSF52172">
    <property type="entry name" value="CheY-like"/>
    <property type="match status" value="1"/>
</dbReference>
<dbReference type="EMBL" id="JAHDTB010000007">
    <property type="protein sequence ID" value="MBW8287944.1"/>
    <property type="molecule type" value="Genomic_DNA"/>
</dbReference>
<gene>
    <name evidence="4" type="ORF">KIF53_09930</name>
</gene>
<dbReference type="Proteomes" id="UP000711178">
    <property type="component" value="Unassembled WGS sequence"/>
</dbReference>
<dbReference type="Gene3D" id="3.20.20.450">
    <property type="entry name" value="EAL domain"/>
    <property type="match status" value="1"/>
</dbReference>
<proteinExistence type="predicted"/>
<evidence type="ECO:0000313" key="4">
    <source>
        <dbReference type="EMBL" id="MBW8287944.1"/>
    </source>
</evidence>
<organism evidence="4 5">
    <name type="scientific">Chromobacterium subtsugae</name>
    <dbReference type="NCBI Taxonomy" id="251747"/>
    <lineage>
        <taxon>Bacteria</taxon>
        <taxon>Pseudomonadati</taxon>
        <taxon>Pseudomonadota</taxon>
        <taxon>Betaproteobacteria</taxon>
        <taxon>Neisseriales</taxon>
        <taxon>Chromobacteriaceae</taxon>
        <taxon>Chromobacterium</taxon>
    </lineage>
</organism>
<keyword evidence="5" id="KW-1185">Reference proteome</keyword>
<protein>
    <submittedName>
        <fullName evidence="4">EAL domain-containing response regulator</fullName>
    </submittedName>
</protein>
<dbReference type="PANTHER" id="PTHR33121:SF71">
    <property type="entry name" value="OXYGEN SENSOR PROTEIN DOSP"/>
    <property type="match status" value="1"/>
</dbReference>
<dbReference type="InterPro" id="IPR001633">
    <property type="entry name" value="EAL_dom"/>
</dbReference>
<name>A0ABS7FCZ1_9NEIS</name>
<dbReference type="Gene3D" id="3.40.50.2300">
    <property type="match status" value="1"/>
</dbReference>
<feature type="modified residue" description="4-aspartylphosphate" evidence="1">
    <location>
        <position position="55"/>
    </location>
</feature>
<dbReference type="InterPro" id="IPR050706">
    <property type="entry name" value="Cyclic-di-GMP_PDE-like"/>
</dbReference>
<dbReference type="SUPFAM" id="SSF141868">
    <property type="entry name" value="EAL domain-like"/>
    <property type="match status" value="1"/>
</dbReference>
<feature type="domain" description="EAL" evidence="3">
    <location>
        <begin position="135"/>
        <end position="387"/>
    </location>
</feature>
<dbReference type="PANTHER" id="PTHR33121">
    <property type="entry name" value="CYCLIC DI-GMP PHOSPHODIESTERASE PDEF"/>
    <property type="match status" value="1"/>
</dbReference>